<feature type="compositionally biased region" description="Basic and acidic residues" evidence="1">
    <location>
        <begin position="118"/>
        <end position="133"/>
    </location>
</feature>
<feature type="compositionally biased region" description="Polar residues" evidence="1">
    <location>
        <begin position="140"/>
        <end position="152"/>
    </location>
</feature>
<protein>
    <recommendedName>
        <fullName evidence="2">SRP9 domain-containing protein</fullName>
    </recommendedName>
</protein>
<dbReference type="RefSeq" id="XP_049180661.1">
    <property type="nucleotide sequence ID" value="XM_049323454.1"/>
</dbReference>
<accession>A0AAI9SY67</accession>
<gene>
    <name evidence="3" type="ORF">KGF56_002245</name>
</gene>
<reference evidence="3" key="1">
    <citation type="journal article" date="2022" name="DNA Res.">
        <title>Genome analysis of five recently described species of the CUG-Ser clade uncovers Candida theae as a new hybrid lineage with pathogenic potential in the Candida parapsilosis species complex.</title>
        <authorList>
            <person name="Mixao V."/>
            <person name="Del Olmo V."/>
            <person name="Hegedusova E."/>
            <person name="Saus E."/>
            <person name="Pryszcz L."/>
            <person name="Cillingova A."/>
            <person name="Nosek J."/>
            <person name="Gabaldon T."/>
        </authorList>
    </citation>
    <scope>NUCLEOTIDE SEQUENCE</scope>
    <source>
        <strain evidence="3">CBS 10844</strain>
    </source>
</reference>
<dbReference type="InterPro" id="IPR039914">
    <property type="entry name" value="SRP9-like"/>
</dbReference>
<dbReference type="Proteomes" id="UP001202479">
    <property type="component" value="Unassembled WGS sequence"/>
</dbReference>
<keyword evidence="4" id="KW-1185">Reference proteome</keyword>
<proteinExistence type="predicted"/>
<evidence type="ECO:0000256" key="1">
    <source>
        <dbReference type="SAM" id="MobiDB-lite"/>
    </source>
</evidence>
<organism evidence="3 4">
    <name type="scientific">Candida oxycetoniae</name>
    <dbReference type="NCBI Taxonomy" id="497107"/>
    <lineage>
        <taxon>Eukaryota</taxon>
        <taxon>Fungi</taxon>
        <taxon>Dikarya</taxon>
        <taxon>Ascomycota</taxon>
        <taxon>Saccharomycotina</taxon>
        <taxon>Pichiomycetes</taxon>
        <taxon>Debaryomycetaceae</taxon>
        <taxon>Candida/Lodderomyces clade</taxon>
        <taxon>Candida</taxon>
    </lineage>
</organism>
<evidence type="ECO:0000259" key="2">
    <source>
        <dbReference type="Pfam" id="PF05486"/>
    </source>
</evidence>
<dbReference type="GeneID" id="73379862"/>
<evidence type="ECO:0000313" key="3">
    <source>
        <dbReference type="EMBL" id="KAI3404916.2"/>
    </source>
</evidence>
<evidence type="ECO:0000313" key="4">
    <source>
        <dbReference type="Proteomes" id="UP001202479"/>
    </source>
</evidence>
<comment type="caution">
    <text evidence="3">The sequence shown here is derived from an EMBL/GenBank/DDBJ whole genome shotgun (WGS) entry which is preliminary data.</text>
</comment>
<dbReference type="InterPro" id="IPR039432">
    <property type="entry name" value="SRP9_dom"/>
</dbReference>
<feature type="region of interest" description="Disordered" evidence="1">
    <location>
        <begin position="117"/>
        <end position="170"/>
    </location>
</feature>
<dbReference type="GO" id="GO:0005786">
    <property type="term" value="C:signal recognition particle, endoplasmic reticulum targeting"/>
    <property type="evidence" value="ECO:0007669"/>
    <property type="project" value="TreeGrafter"/>
</dbReference>
<dbReference type="PANTHER" id="PTHR12834:SF12">
    <property type="entry name" value="SIGNAL RECOGNITION PARTICLE 9 KDA PROTEIN"/>
    <property type="match status" value="1"/>
</dbReference>
<sequence length="170" mass="18393">MPRVKNLDDFLELSTDLLCNFPSTTTLSVTYTNVSKKAKAKSTKSKKPIEKARKHIPTTHAVKIKFFEPHTGKCIKYKTIKQKELSRILNMLGPQGISNNIGLASLMANCKFEPTSTEAEHTAAGEESSKVADDAATEGGATSLSTGDSSSAGHAPTSLKKKNKKKKNKN</sequence>
<feature type="compositionally biased region" description="Basic residues" evidence="1">
    <location>
        <begin position="159"/>
        <end position="170"/>
    </location>
</feature>
<name>A0AAI9SY67_9ASCO</name>
<dbReference type="Pfam" id="PF05486">
    <property type="entry name" value="SRP9-21"/>
    <property type="match status" value="1"/>
</dbReference>
<dbReference type="PANTHER" id="PTHR12834">
    <property type="entry name" value="SIGNAL RECOGNITION PARTICLE 9 KDA PROTEIN"/>
    <property type="match status" value="1"/>
</dbReference>
<dbReference type="GO" id="GO:0006614">
    <property type="term" value="P:SRP-dependent cotranslational protein targeting to membrane"/>
    <property type="evidence" value="ECO:0007669"/>
    <property type="project" value="InterPro"/>
</dbReference>
<dbReference type="AlphaFoldDB" id="A0AAI9SY67"/>
<feature type="domain" description="SRP9" evidence="2">
    <location>
        <begin position="4"/>
        <end position="97"/>
    </location>
</feature>
<dbReference type="EMBL" id="JAHUZD010000072">
    <property type="protein sequence ID" value="KAI3404916.2"/>
    <property type="molecule type" value="Genomic_DNA"/>
</dbReference>